<feature type="domain" description="Tc1-like transposase DDE" evidence="2">
    <location>
        <begin position="1"/>
        <end position="47"/>
    </location>
</feature>
<keyword evidence="1" id="KW-0812">Transmembrane</keyword>
<feature type="transmembrane region" description="Helical" evidence="1">
    <location>
        <begin position="47"/>
        <end position="75"/>
    </location>
</feature>
<gene>
    <name evidence="3" type="ORF">J4Q44_G00293080</name>
</gene>
<protein>
    <recommendedName>
        <fullName evidence="2">Tc1-like transposase DDE domain-containing protein</fullName>
    </recommendedName>
</protein>
<feature type="transmembrane region" description="Helical" evidence="1">
    <location>
        <begin position="109"/>
        <end position="129"/>
    </location>
</feature>
<evidence type="ECO:0000313" key="4">
    <source>
        <dbReference type="Proteomes" id="UP001356427"/>
    </source>
</evidence>
<organism evidence="3 4">
    <name type="scientific">Coregonus suidteri</name>
    <dbReference type="NCBI Taxonomy" id="861788"/>
    <lineage>
        <taxon>Eukaryota</taxon>
        <taxon>Metazoa</taxon>
        <taxon>Chordata</taxon>
        <taxon>Craniata</taxon>
        <taxon>Vertebrata</taxon>
        <taxon>Euteleostomi</taxon>
        <taxon>Actinopterygii</taxon>
        <taxon>Neopterygii</taxon>
        <taxon>Teleostei</taxon>
        <taxon>Protacanthopterygii</taxon>
        <taxon>Salmoniformes</taxon>
        <taxon>Salmonidae</taxon>
        <taxon>Coregoninae</taxon>
        <taxon>Coregonus</taxon>
    </lineage>
</organism>
<dbReference type="Proteomes" id="UP001356427">
    <property type="component" value="Unassembled WGS sequence"/>
</dbReference>
<keyword evidence="1" id="KW-1133">Transmembrane helix</keyword>
<name>A0AAN8L930_9TELE</name>
<sequence length="130" mass="15309">MDNDPKHTTKVVAKWLKDNKVKEFEWPSQSPDLNPIEHLWAELKKHFVYIIIIIIICHLADAFIQSDLVMCAYIFTYGWSWGSNQLPWRYKRHALPIELQRTTINSRVINTQSVCLLVIYICCYSASLLR</sequence>
<dbReference type="EMBL" id="JAGTTL010000027">
    <property type="protein sequence ID" value="KAK6301210.1"/>
    <property type="molecule type" value="Genomic_DNA"/>
</dbReference>
<keyword evidence="1" id="KW-0472">Membrane</keyword>
<dbReference type="Pfam" id="PF13358">
    <property type="entry name" value="DDE_3"/>
    <property type="match status" value="1"/>
</dbReference>
<proteinExistence type="predicted"/>
<reference evidence="3 4" key="1">
    <citation type="submission" date="2021-04" db="EMBL/GenBank/DDBJ databases">
        <authorList>
            <person name="De Guttry C."/>
            <person name="Zahm M."/>
            <person name="Klopp C."/>
            <person name="Cabau C."/>
            <person name="Louis A."/>
            <person name="Berthelot C."/>
            <person name="Parey E."/>
            <person name="Roest Crollius H."/>
            <person name="Montfort J."/>
            <person name="Robinson-Rechavi M."/>
            <person name="Bucao C."/>
            <person name="Bouchez O."/>
            <person name="Gislard M."/>
            <person name="Lluch J."/>
            <person name="Milhes M."/>
            <person name="Lampietro C."/>
            <person name="Lopez Roques C."/>
            <person name="Donnadieu C."/>
            <person name="Braasch I."/>
            <person name="Desvignes T."/>
            <person name="Postlethwait J."/>
            <person name="Bobe J."/>
            <person name="Wedekind C."/>
            <person name="Guiguen Y."/>
        </authorList>
    </citation>
    <scope>NUCLEOTIDE SEQUENCE [LARGE SCALE GENOMIC DNA]</scope>
    <source>
        <strain evidence="3">Cs_M1</strain>
        <tissue evidence="3">Blood</tissue>
    </source>
</reference>
<evidence type="ECO:0000259" key="2">
    <source>
        <dbReference type="Pfam" id="PF13358"/>
    </source>
</evidence>
<keyword evidence="4" id="KW-1185">Reference proteome</keyword>
<dbReference type="InterPro" id="IPR036397">
    <property type="entry name" value="RNaseH_sf"/>
</dbReference>
<dbReference type="Gene3D" id="3.30.420.10">
    <property type="entry name" value="Ribonuclease H-like superfamily/Ribonuclease H"/>
    <property type="match status" value="1"/>
</dbReference>
<dbReference type="GO" id="GO:0003676">
    <property type="term" value="F:nucleic acid binding"/>
    <property type="evidence" value="ECO:0007669"/>
    <property type="project" value="InterPro"/>
</dbReference>
<evidence type="ECO:0000313" key="3">
    <source>
        <dbReference type="EMBL" id="KAK6301210.1"/>
    </source>
</evidence>
<dbReference type="InterPro" id="IPR038717">
    <property type="entry name" value="Tc1-like_DDE_dom"/>
</dbReference>
<dbReference type="AlphaFoldDB" id="A0AAN8L930"/>
<evidence type="ECO:0000256" key="1">
    <source>
        <dbReference type="SAM" id="Phobius"/>
    </source>
</evidence>
<accession>A0AAN8L930</accession>
<comment type="caution">
    <text evidence="3">The sequence shown here is derived from an EMBL/GenBank/DDBJ whole genome shotgun (WGS) entry which is preliminary data.</text>
</comment>